<evidence type="ECO:0000313" key="3">
    <source>
        <dbReference type="Proteomes" id="UP001153636"/>
    </source>
</evidence>
<sequence length="599" mass="68432">MDITKKLLSLQEISKAQLSKILNLVPSKKNLILEPDLIKPLERVCGVKWLKGNGVEKIFKLESTSLESDTLSNFYMIYSDTRVFKKVVDQIRSQVNIENPIKDKYHIIVVPRHICTFENELEELGLLYSVVRIHSFQWMPLHLDTGLLSLEIPDIYSSLFVYQNLTYLPTLSKCLWHLSFVLGKPRLILAIGQCSNSLMKQYEEYCEVRGESDRLESDVGALIIMDRNIDYTSALLTPGNYAALLCEVYTVSAGVCEKKQEESIKFDEKYNPLIEKQPLHFSLDSTKDSIYCDIKNRYFTEVTSVLSNLTKELRTEKMNSKEMALDEIKHYVQTQLQTTKIKKKCITNHLLAAESIINLLGHRYENQKEIEQNIVRNNEKSTNLNFLEELLNIENDKYITLRLFCLLTHFQSLTESEIRSFWLKFLHQFGFKYGFAFQNLISTGFIPEPVQNTSSLNLQAKLKIPKFTSSNSHVNAKNLKQIPADPSKVNLKFPTCASYVFGGNYIPLITQIAGMLLNSIPIEEIRTKLEALGTLSIRNEKGYPLQNRTVLIYVLGGVTYAEMAACNLLETLTGAQIIILSDNVITGNDLMKGILDYPK</sequence>
<dbReference type="AlphaFoldDB" id="A0A9P0CGF0"/>
<reference evidence="2" key="1">
    <citation type="submission" date="2022-01" db="EMBL/GenBank/DDBJ databases">
        <authorList>
            <person name="King R."/>
        </authorList>
    </citation>
    <scope>NUCLEOTIDE SEQUENCE</scope>
</reference>
<name>A0A9P0CGF0_9CUCU</name>
<protein>
    <recommendedName>
        <fullName evidence="4">Vacuolar protein sorting-associated protein 33B</fullName>
    </recommendedName>
</protein>
<proteinExistence type="inferred from homology"/>
<comment type="similarity">
    <text evidence="1">Belongs to the STXBP/unc-18/SEC1 family.</text>
</comment>
<accession>A0A9P0CGF0</accession>
<dbReference type="Gene3D" id="3.40.50.1910">
    <property type="match status" value="2"/>
</dbReference>
<gene>
    <name evidence="2" type="ORF">PSYICH_LOCUS1142</name>
</gene>
<evidence type="ECO:0008006" key="4">
    <source>
        <dbReference type="Google" id="ProtNLM"/>
    </source>
</evidence>
<evidence type="ECO:0000313" key="2">
    <source>
        <dbReference type="EMBL" id="CAH1099430.1"/>
    </source>
</evidence>
<dbReference type="InterPro" id="IPR027482">
    <property type="entry name" value="Sec1-like_dom2"/>
</dbReference>
<dbReference type="InterPro" id="IPR043155">
    <property type="entry name" value="VPS33_dom3b"/>
</dbReference>
<dbReference type="Gene3D" id="3.90.830.10">
    <property type="entry name" value="Syntaxin Binding Protein 1, Chain A, domain 2"/>
    <property type="match status" value="1"/>
</dbReference>
<dbReference type="Pfam" id="PF00995">
    <property type="entry name" value="Sec1"/>
    <property type="match status" value="1"/>
</dbReference>
<dbReference type="InterPro" id="IPR043127">
    <property type="entry name" value="Sec-1-like_dom3a"/>
</dbReference>
<evidence type="ECO:0000256" key="1">
    <source>
        <dbReference type="ARBA" id="ARBA00009884"/>
    </source>
</evidence>
<keyword evidence="3" id="KW-1185">Reference proteome</keyword>
<dbReference type="InterPro" id="IPR036045">
    <property type="entry name" value="Sec1-like_sf"/>
</dbReference>
<dbReference type="GO" id="GO:0016192">
    <property type="term" value="P:vesicle-mediated transport"/>
    <property type="evidence" value="ECO:0007669"/>
    <property type="project" value="InterPro"/>
</dbReference>
<dbReference type="InterPro" id="IPR001619">
    <property type="entry name" value="Sec1-like"/>
</dbReference>
<dbReference type="EMBL" id="OV651813">
    <property type="protein sequence ID" value="CAH1099430.1"/>
    <property type="molecule type" value="Genomic_DNA"/>
</dbReference>
<dbReference type="Proteomes" id="UP001153636">
    <property type="component" value="Chromosome 1"/>
</dbReference>
<dbReference type="Gene3D" id="1.25.40.850">
    <property type="match status" value="1"/>
</dbReference>
<dbReference type="OrthoDB" id="10262528at2759"/>
<dbReference type="Gene3D" id="3.40.50.2060">
    <property type="match status" value="1"/>
</dbReference>
<dbReference type="SUPFAM" id="SSF56815">
    <property type="entry name" value="Sec1/munc18-like (SM) proteins"/>
    <property type="match status" value="1"/>
</dbReference>
<organism evidence="2 3">
    <name type="scientific">Psylliodes chrysocephalus</name>
    <dbReference type="NCBI Taxonomy" id="3402493"/>
    <lineage>
        <taxon>Eukaryota</taxon>
        <taxon>Metazoa</taxon>
        <taxon>Ecdysozoa</taxon>
        <taxon>Arthropoda</taxon>
        <taxon>Hexapoda</taxon>
        <taxon>Insecta</taxon>
        <taxon>Pterygota</taxon>
        <taxon>Neoptera</taxon>
        <taxon>Endopterygota</taxon>
        <taxon>Coleoptera</taxon>
        <taxon>Polyphaga</taxon>
        <taxon>Cucujiformia</taxon>
        <taxon>Chrysomeloidea</taxon>
        <taxon>Chrysomelidae</taxon>
        <taxon>Galerucinae</taxon>
        <taxon>Alticini</taxon>
        <taxon>Psylliodes</taxon>
    </lineage>
</organism>
<dbReference type="PANTHER" id="PTHR11679">
    <property type="entry name" value="VESICLE PROTEIN SORTING-ASSOCIATED"/>
    <property type="match status" value="1"/>
</dbReference>
<dbReference type="InterPro" id="IPR043154">
    <property type="entry name" value="Sec-1-like_dom1"/>
</dbReference>